<evidence type="ECO:0000259" key="1">
    <source>
        <dbReference type="Pfam" id="PF00534"/>
    </source>
</evidence>
<dbReference type="InterPro" id="IPR001296">
    <property type="entry name" value="Glyco_trans_1"/>
</dbReference>
<dbReference type="PANTHER" id="PTHR12526">
    <property type="entry name" value="GLYCOSYLTRANSFERASE"/>
    <property type="match status" value="1"/>
</dbReference>
<sequence length="556" mass="60394">MPNRFSVYAPGGRVALPNNPFGKDVANHQLFRSLALHGGYEQFDVLSLRPSTDEVLRTDLVGDGASPTRFMARAVTDQAVPAASGVLLRGAADILELSWLRRRMVGDTAYSLMGLVHTLGPPAIRQTIANALHGPTHAWDAIICTSPSVQQAVRQMMDEYGDWLAERTGGSAPQGPSLPIVPLGVDGARFAGLADRPQVRQAVRQRLGVADDGVLLLWVGRLSYFEKAFPQPMFRAAQQAAEATGAKVTFALAGWFPSENDRGIYQEAAAAQAPGVDIRFLDGNDHGLVGELWAASDVFISLVDNVQETFGITPIEAMAAGLPVVVSDWDGYRFTVRDGQEGFLIPTLSGPINGVGEFMAGRHVIEMDAYQAYVGAVAQHTAVNVAACADALARLIREPELRRRMGAAGRERVRTAFDWPVVVGQINALADELAQVRQAAQKPVTQHRLNPIKGDPFRDFAGFATDTWSLDLRLSARPGVTVEQVRGSRAIRLDSAFGQWRGDLEEAAQAFELIAAAKAATPREVLASFPPNRRRLVEMSLAWMAKQGFLEWRQQT</sequence>
<feature type="domain" description="Glycosyl transferase family 1" evidence="1">
    <location>
        <begin position="200"/>
        <end position="346"/>
    </location>
</feature>
<dbReference type="Pfam" id="PF00534">
    <property type="entry name" value="Glycos_transf_1"/>
    <property type="match status" value="1"/>
</dbReference>
<gene>
    <name evidence="2" type="ORF">DJ018_08095</name>
</gene>
<dbReference type="EMBL" id="QFYR01000001">
    <property type="protein sequence ID" value="RAK58288.1"/>
    <property type="molecule type" value="Genomic_DNA"/>
</dbReference>
<evidence type="ECO:0000313" key="2">
    <source>
        <dbReference type="EMBL" id="RAK58288.1"/>
    </source>
</evidence>
<dbReference type="Proteomes" id="UP000249725">
    <property type="component" value="Unassembled WGS sequence"/>
</dbReference>
<dbReference type="AlphaFoldDB" id="A0A328AZS2"/>
<keyword evidence="3" id="KW-1185">Reference proteome</keyword>
<accession>A0A328AZS2</accession>
<evidence type="ECO:0000313" key="3">
    <source>
        <dbReference type="Proteomes" id="UP000249725"/>
    </source>
</evidence>
<dbReference type="GO" id="GO:0016757">
    <property type="term" value="F:glycosyltransferase activity"/>
    <property type="evidence" value="ECO:0007669"/>
    <property type="project" value="InterPro"/>
</dbReference>
<keyword evidence="2" id="KW-0808">Transferase</keyword>
<organism evidence="2 3">
    <name type="scientific">Phenylobacterium deserti</name>
    <dbReference type="NCBI Taxonomy" id="1914756"/>
    <lineage>
        <taxon>Bacteria</taxon>
        <taxon>Pseudomonadati</taxon>
        <taxon>Pseudomonadota</taxon>
        <taxon>Alphaproteobacteria</taxon>
        <taxon>Caulobacterales</taxon>
        <taxon>Caulobacteraceae</taxon>
        <taxon>Phenylobacterium</taxon>
    </lineage>
</organism>
<dbReference type="OrthoDB" id="529131at2"/>
<proteinExistence type="predicted"/>
<name>A0A328AZS2_9CAUL</name>
<dbReference type="SUPFAM" id="SSF53756">
    <property type="entry name" value="UDP-Glycosyltransferase/glycogen phosphorylase"/>
    <property type="match status" value="1"/>
</dbReference>
<dbReference type="Gene3D" id="3.40.50.2000">
    <property type="entry name" value="Glycogen Phosphorylase B"/>
    <property type="match status" value="1"/>
</dbReference>
<reference evidence="3" key="1">
    <citation type="submission" date="2018-05" db="EMBL/GenBank/DDBJ databases">
        <authorList>
            <person name="Li X."/>
        </authorList>
    </citation>
    <scope>NUCLEOTIDE SEQUENCE [LARGE SCALE GENOMIC DNA]</scope>
    <source>
        <strain evidence="3">YIM 73061</strain>
    </source>
</reference>
<protein>
    <submittedName>
        <fullName evidence="2">Glycosyl transferase family 1</fullName>
    </submittedName>
</protein>
<comment type="caution">
    <text evidence="2">The sequence shown here is derived from an EMBL/GenBank/DDBJ whole genome shotgun (WGS) entry which is preliminary data.</text>
</comment>
<dbReference type="CDD" id="cd03801">
    <property type="entry name" value="GT4_PimA-like"/>
    <property type="match status" value="1"/>
</dbReference>